<reference evidence="4" key="1">
    <citation type="journal article" date="2019" name="Int. J. Syst. Evol. Microbiol.">
        <title>The Global Catalogue of Microorganisms (GCM) 10K type strain sequencing project: providing services to taxonomists for standard genome sequencing and annotation.</title>
        <authorList>
            <consortium name="The Broad Institute Genomics Platform"/>
            <consortium name="The Broad Institute Genome Sequencing Center for Infectious Disease"/>
            <person name="Wu L."/>
            <person name="Ma J."/>
        </authorList>
    </citation>
    <scope>NUCLEOTIDE SEQUENCE [LARGE SCALE GENOMIC DNA]</scope>
    <source>
        <strain evidence="4">JCM 17810</strain>
    </source>
</reference>
<feature type="domain" description="Pyridoxamine 5'-phosphate oxidase N-terminal" evidence="2">
    <location>
        <begin position="8"/>
        <end position="140"/>
    </location>
</feature>
<evidence type="ECO:0000313" key="3">
    <source>
        <dbReference type="EMBL" id="GAA4422262.1"/>
    </source>
</evidence>
<proteinExistence type="predicted"/>
<keyword evidence="4" id="KW-1185">Reference proteome</keyword>
<dbReference type="SUPFAM" id="SSF50475">
    <property type="entry name" value="FMN-binding split barrel"/>
    <property type="match status" value="1"/>
</dbReference>
<sequence length="145" mass="16136">MARLDERTCRDRVRAARVGRLATADAGGAPHIVPVTFAVIGGPVGTELVSAIDHKPKSTAALRRLRNLAANPRAALLVDHYGEDWTRLWWVRADGHVVVDQHGPAWAVAIDALVEKYRQYADRRPDGPVIRLRVERWSGWAYQDG</sequence>
<dbReference type="NCBIfam" id="TIGR03668">
    <property type="entry name" value="Rv0121_F420"/>
    <property type="match status" value="1"/>
</dbReference>
<keyword evidence="1" id="KW-0560">Oxidoreductase</keyword>
<dbReference type="EMBL" id="BAABGN010000007">
    <property type="protein sequence ID" value="GAA4422262.1"/>
    <property type="molecule type" value="Genomic_DNA"/>
</dbReference>
<comment type="caution">
    <text evidence="3">The sequence shown here is derived from an EMBL/GenBank/DDBJ whole genome shotgun (WGS) entry which is preliminary data.</text>
</comment>
<dbReference type="PANTHER" id="PTHR35176:SF2">
    <property type="entry name" value="F420H(2)-DEPENDENT REDUCTASE RV1155"/>
    <property type="match status" value="1"/>
</dbReference>
<dbReference type="InterPro" id="IPR012349">
    <property type="entry name" value="Split_barrel_FMN-bd"/>
</dbReference>
<dbReference type="InterPro" id="IPR011576">
    <property type="entry name" value="Pyridox_Oxase_N"/>
</dbReference>
<dbReference type="Gene3D" id="2.30.110.10">
    <property type="entry name" value="Electron Transport, Fmn-binding Protein, Chain A"/>
    <property type="match status" value="1"/>
</dbReference>
<protein>
    <submittedName>
        <fullName evidence="3">TIGR03668 family PPOX class F420-dependent oxidoreductase</fullName>
    </submittedName>
</protein>
<name>A0ABP8L4S9_9MICO</name>
<dbReference type="RefSeq" id="WP_345215767.1">
    <property type="nucleotide sequence ID" value="NZ_BAABGN010000007.1"/>
</dbReference>
<gene>
    <name evidence="3" type="ORF">GCM10023169_16380</name>
</gene>
<dbReference type="Pfam" id="PF01243">
    <property type="entry name" value="PNPOx_N"/>
    <property type="match status" value="1"/>
</dbReference>
<organism evidence="3 4">
    <name type="scientific">Georgenia halophila</name>
    <dbReference type="NCBI Taxonomy" id="620889"/>
    <lineage>
        <taxon>Bacteria</taxon>
        <taxon>Bacillati</taxon>
        <taxon>Actinomycetota</taxon>
        <taxon>Actinomycetes</taxon>
        <taxon>Micrococcales</taxon>
        <taxon>Bogoriellaceae</taxon>
        <taxon>Georgenia</taxon>
    </lineage>
</organism>
<accession>A0ABP8L4S9</accession>
<dbReference type="Proteomes" id="UP001500622">
    <property type="component" value="Unassembled WGS sequence"/>
</dbReference>
<evidence type="ECO:0000313" key="4">
    <source>
        <dbReference type="Proteomes" id="UP001500622"/>
    </source>
</evidence>
<evidence type="ECO:0000259" key="2">
    <source>
        <dbReference type="Pfam" id="PF01243"/>
    </source>
</evidence>
<evidence type="ECO:0000256" key="1">
    <source>
        <dbReference type="ARBA" id="ARBA00023002"/>
    </source>
</evidence>
<dbReference type="InterPro" id="IPR052019">
    <property type="entry name" value="F420H2_bilvrd_red/Heme_oxyg"/>
</dbReference>
<dbReference type="PANTHER" id="PTHR35176">
    <property type="entry name" value="HEME OXYGENASE HI_0854-RELATED"/>
    <property type="match status" value="1"/>
</dbReference>
<dbReference type="InterPro" id="IPR019967">
    <property type="entry name" value="F420-dep_enz_PPOX_Rv0121"/>
</dbReference>